<evidence type="ECO:0008006" key="3">
    <source>
        <dbReference type="Google" id="ProtNLM"/>
    </source>
</evidence>
<sequence>MIPEKLQQSDKDQKTFKWDVWKENPGIWGKADFAVNGFVDHINTTKDTTDYLWHTTSISVDENEEFLYKGSKPVLLIESKGHALHAFVNQKYQGTAYGNGSHSAFTFKNPISLKAGKNEIALLSLTVGLQTAGPFYDFIGAGVTSVQIKGLNNKTIDLSSNAWTYKPKWENILIMENLMPLGLPLNELHKHEENVASVRRRLSQEKGKWLSSCPDASKINMEFLQVVLPLDRASIMFPEVCFYKPSFCRKCLRSAADNCGKKCPKCRQLISDYHLFKIRDKYRSGSWHSLGVSKRRHGKFLITNQQVYCYFVTYGDTNYGFDLVPGCKLPHRMQ</sequence>
<dbReference type="InterPro" id="IPR008979">
    <property type="entry name" value="Galactose-bd-like_sf"/>
</dbReference>
<organism evidence="1 2">
    <name type="scientific">Trifolium subterraneum</name>
    <name type="common">Subterranean clover</name>
    <dbReference type="NCBI Taxonomy" id="3900"/>
    <lineage>
        <taxon>Eukaryota</taxon>
        <taxon>Viridiplantae</taxon>
        <taxon>Streptophyta</taxon>
        <taxon>Embryophyta</taxon>
        <taxon>Tracheophyta</taxon>
        <taxon>Spermatophyta</taxon>
        <taxon>Magnoliopsida</taxon>
        <taxon>eudicotyledons</taxon>
        <taxon>Gunneridae</taxon>
        <taxon>Pentapetalae</taxon>
        <taxon>rosids</taxon>
        <taxon>fabids</taxon>
        <taxon>Fabales</taxon>
        <taxon>Fabaceae</taxon>
        <taxon>Papilionoideae</taxon>
        <taxon>50 kb inversion clade</taxon>
        <taxon>NPAAA clade</taxon>
        <taxon>Hologalegina</taxon>
        <taxon>IRL clade</taxon>
        <taxon>Trifolieae</taxon>
        <taxon>Trifolium</taxon>
    </lineage>
</organism>
<protein>
    <recommendedName>
        <fullName evidence="3">Beta-galactosidase</fullName>
    </recommendedName>
</protein>
<dbReference type="AlphaFoldDB" id="A0A2Z6M531"/>
<keyword evidence="2" id="KW-1185">Reference proteome</keyword>
<accession>A0A2Z6M531</accession>
<dbReference type="Proteomes" id="UP000242715">
    <property type="component" value="Unassembled WGS sequence"/>
</dbReference>
<proteinExistence type="predicted"/>
<dbReference type="SUPFAM" id="SSF57850">
    <property type="entry name" value="RING/U-box"/>
    <property type="match status" value="1"/>
</dbReference>
<evidence type="ECO:0000313" key="2">
    <source>
        <dbReference type="Proteomes" id="UP000242715"/>
    </source>
</evidence>
<name>A0A2Z6M531_TRISU</name>
<dbReference type="GO" id="GO:0004553">
    <property type="term" value="F:hydrolase activity, hydrolyzing O-glycosyl compounds"/>
    <property type="evidence" value="ECO:0007669"/>
    <property type="project" value="InterPro"/>
</dbReference>
<dbReference type="OrthoDB" id="1657402at2759"/>
<dbReference type="GO" id="GO:0005975">
    <property type="term" value="P:carbohydrate metabolic process"/>
    <property type="evidence" value="ECO:0007669"/>
    <property type="project" value="InterPro"/>
</dbReference>
<dbReference type="SUPFAM" id="SSF49785">
    <property type="entry name" value="Galactose-binding domain-like"/>
    <property type="match status" value="1"/>
</dbReference>
<dbReference type="InterPro" id="IPR001944">
    <property type="entry name" value="Glycoside_Hdrlase_35"/>
</dbReference>
<gene>
    <name evidence="1" type="ORF">TSUD_147080</name>
</gene>
<reference evidence="2" key="1">
    <citation type="journal article" date="2017" name="Front. Plant Sci.">
        <title>Climate Clever Clovers: New Paradigm to Reduce the Environmental Footprint of Ruminants by Breeding Low Methanogenic Forages Utilizing Haplotype Variation.</title>
        <authorList>
            <person name="Kaur P."/>
            <person name="Appels R."/>
            <person name="Bayer P.E."/>
            <person name="Keeble-Gagnere G."/>
            <person name="Wang J."/>
            <person name="Hirakawa H."/>
            <person name="Shirasawa K."/>
            <person name="Vercoe P."/>
            <person name="Stefanova K."/>
            <person name="Durmic Z."/>
            <person name="Nichols P."/>
            <person name="Revell C."/>
            <person name="Isobe S.N."/>
            <person name="Edwards D."/>
            <person name="Erskine W."/>
        </authorList>
    </citation>
    <scope>NUCLEOTIDE SEQUENCE [LARGE SCALE GENOMIC DNA]</scope>
    <source>
        <strain evidence="2">cv. Daliak</strain>
    </source>
</reference>
<dbReference type="PANTHER" id="PTHR23421">
    <property type="entry name" value="BETA-GALACTOSIDASE RELATED"/>
    <property type="match status" value="1"/>
</dbReference>
<dbReference type="EMBL" id="DF973356">
    <property type="protein sequence ID" value="GAU27514.1"/>
    <property type="molecule type" value="Genomic_DNA"/>
</dbReference>
<evidence type="ECO:0000313" key="1">
    <source>
        <dbReference type="EMBL" id="GAU27514.1"/>
    </source>
</evidence>